<keyword evidence="2" id="KW-1185">Reference proteome</keyword>
<dbReference type="InParanoid" id="H2YHF2"/>
<evidence type="ECO:0000313" key="2">
    <source>
        <dbReference type="Proteomes" id="UP000007875"/>
    </source>
</evidence>
<sequence length="45" mass="5094">MKEQDLSRDRILDQVNFTAQFSQLPQLKAELIPTPGTPKELPTTP</sequence>
<name>H2YHF2_CIOSA</name>
<protein>
    <submittedName>
        <fullName evidence="1">Uncharacterized protein</fullName>
    </submittedName>
</protein>
<dbReference type="AlphaFoldDB" id="H2YHF2"/>
<proteinExistence type="predicted"/>
<reference evidence="1" key="3">
    <citation type="submission" date="2025-09" db="UniProtKB">
        <authorList>
            <consortium name="Ensembl"/>
        </authorList>
    </citation>
    <scope>IDENTIFICATION</scope>
</reference>
<dbReference type="Ensembl" id="ENSCSAVT00000004819.1">
    <property type="protein sequence ID" value="ENSCSAVP00000004751.1"/>
    <property type="gene ID" value="ENSCSAVG00000002831.1"/>
</dbReference>
<dbReference type="HOGENOM" id="CLU_3210009_0_0_1"/>
<evidence type="ECO:0000313" key="1">
    <source>
        <dbReference type="Ensembl" id="ENSCSAVP00000004751.1"/>
    </source>
</evidence>
<reference evidence="2" key="1">
    <citation type="submission" date="2003-08" db="EMBL/GenBank/DDBJ databases">
        <authorList>
            <person name="Birren B."/>
            <person name="Nusbaum C."/>
            <person name="Abebe A."/>
            <person name="Abouelleil A."/>
            <person name="Adekoya E."/>
            <person name="Ait-zahra M."/>
            <person name="Allen N."/>
            <person name="Allen T."/>
            <person name="An P."/>
            <person name="Anderson M."/>
            <person name="Anderson S."/>
            <person name="Arachchi H."/>
            <person name="Armbruster J."/>
            <person name="Bachantsang P."/>
            <person name="Baldwin J."/>
            <person name="Barry A."/>
            <person name="Bayul T."/>
            <person name="Blitshsteyn B."/>
            <person name="Bloom T."/>
            <person name="Blye J."/>
            <person name="Boguslavskiy L."/>
            <person name="Borowsky M."/>
            <person name="Boukhgalter B."/>
            <person name="Brunache A."/>
            <person name="Butler J."/>
            <person name="Calixte N."/>
            <person name="Calvo S."/>
            <person name="Camarata J."/>
            <person name="Campo K."/>
            <person name="Chang J."/>
            <person name="Cheshatsang Y."/>
            <person name="Citroen M."/>
            <person name="Collymore A."/>
            <person name="Considine T."/>
            <person name="Cook A."/>
            <person name="Cooke P."/>
            <person name="Corum B."/>
            <person name="Cuomo C."/>
            <person name="David R."/>
            <person name="Dawoe T."/>
            <person name="Degray S."/>
            <person name="Dodge S."/>
            <person name="Dooley K."/>
            <person name="Dorje P."/>
            <person name="Dorjee K."/>
            <person name="Dorris L."/>
            <person name="Duffey N."/>
            <person name="Dupes A."/>
            <person name="Elkins T."/>
            <person name="Engels R."/>
            <person name="Erickson J."/>
            <person name="Farina A."/>
            <person name="Faro S."/>
            <person name="Ferreira P."/>
            <person name="Fischer H."/>
            <person name="Fitzgerald M."/>
            <person name="Foley K."/>
            <person name="Gage D."/>
            <person name="Galagan J."/>
            <person name="Gearin G."/>
            <person name="Gnerre S."/>
            <person name="Gnirke A."/>
            <person name="Goyette A."/>
            <person name="Graham J."/>
            <person name="Grandbois E."/>
            <person name="Gyaltsen K."/>
            <person name="Hafez N."/>
            <person name="Hagopian D."/>
            <person name="Hagos B."/>
            <person name="Hall J."/>
            <person name="Hatcher B."/>
            <person name="Heller A."/>
            <person name="Higgins H."/>
            <person name="Honan T."/>
            <person name="Horn A."/>
            <person name="Houde N."/>
            <person name="Hughes L."/>
            <person name="Hulme W."/>
            <person name="Husby E."/>
            <person name="Iliev I."/>
            <person name="Jaffe D."/>
            <person name="Jones C."/>
            <person name="Kamal M."/>
            <person name="Kamat A."/>
            <person name="Kamvysselis M."/>
            <person name="Karlsson E."/>
            <person name="Kells C."/>
            <person name="Kieu A."/>
            <person name="Kisner P."/>
            <person name="Kodira C."/>
            <person name="Kulbokas E."/>
            <person name="Labutti K."/>
            <person name="Lama D."/>
            <person name="Landers T."/>
            <person name="Leger J."/>
            <person name="Levine S."/>
            <person name="Lewis D."/>
            <person name="Lewis T."/>
            <person name="Lindblad-toh K."/>
            <person name="Liu X."/>
            <person name="Lokyitsang T."/>
            <person name="Lokyitsang Y."/>
            <person name="Lucien O."/>
            <person name="Lui A."/>
            <person name="Ma L.J."/>
            <person name="Mabbitt R."/>
            <person name="Macdonald J."/>
            <person name="Maclean C."/>
            <person name="Major J."/>
            <person name="Manning J."/>
            <person name="Marabella R."/>
            <person name="Maru K."/>
            <person name="Matthews C."/>
            <person name="Mauceli E."/>
            <person name="Mccarthy M."/>
            <person name="Mcdonough S."/>
            <person name="Mcghee T."/>
            <person name="Meldrim J."/>
            <person name="Meneus L."/>
            <person name="Mesirov J."/>
            <person name="Mihalev A."/>
            <person name="Mihova T."/>
            <person name="Mikkelsen T."/>
            <person name="Mlenga V."/>
            <person name="Moru K."/>
            <person name="Mozes J."/>
            <person name="Mulrain L."/>
            <person name="Munson G."/>
            <person name="Naylor J."/>
            <person name="Newes C."/>
            <person name="Nguyen C."/>
            <person name="Nguyen N."/>
            <person name="Nguyen T."/>
            <person name="Nicol R."/>
            <person name="Nielsen C."/>
            <person name="Nizzari M."/>
            <person name="Norbu C."/>
            <person name="Norbu N."/>
            <person name="O'donnell P."/>
            <person name="Okoawo O."/>
            <person name="O'leary S."/>
            <person name="Omotosho B."/>
            <person name="O'neill K."/>
            <person name="Osman S."/>
            <person name="Parker S."/>
            <person name="Perrin D."/>
            <person name="Phunkhang P."/>
            <person name="Piqani B."/>
            <person name="Purcell S."/>
            <person name="Rachupka T."/>
            <person name="Ramasamy U."/>
            <person name="Rameau R."/>
            <person name="Ray V."/>
            <person name="Raymond C."/>
            <person name="Retta R."/>
            <person name="Richardson S."/>
            <person name="Rise C."/>
            <person name="Rodriguez J."/>
            <person name="Rogers J."/>
            <person name="Rogov P."/>
            <person name="Rutman M."/>
            <person name="Schupbach R."/>
            <person name="Seaman C."/>
            <person name="Settipalli S."/>
            <person name="Sharpe T."/>
            <person name="Sheridan J."/>
            <person name="Sherpa N."/>
            <person name="Shi J."/>
            <person name="Smirnov S."/>
            <person name="Smith C."/>
            <person name="Sougnez C."/>
            <person name="Spencer B."/>
            <person name="Stalker J."/>
            <person name="Stange-thomann N."/>
            <person name="Stavropoulos S."/>
            <person name="Stetson K."/>
            <person name="Stone C."/>
            <person name="Stone S."/>
            <person name="Stubbs M."/>
            <person name="Talamas J."/>
            <person name="Tchuinga P."/>
            <person name="Tenzing P."/>
            <person name="Tesfaye S."/>
            <person name="Theodore J."/>
            <person name="Thoulutsang Y."/>
            <person name="Topham K."/>
            <person name="Towey S."/>
            <person name="Tsamla T."/>
            <person name="Tsomo N."/>
            <person name="Vallee D."/>
            <person name="Vassiliev H."/>
            <person name="Venkataraman V."/>
            <person name="Vinson J."/>
            <person name="Vo A."/>
            <person name="Wade C."/>
            <person name="Wang S."/>
            <person name="Wangchuk T."/>
            <person name="Wangdi T."/>
            <person name="Whittaker C."/>
            <person name="Wilkinson J."/>
            <person name="Wu Y."/>
            <person name="Wyman D."/>
            <person name="Yadav S."/>
            <person name="Yang S."/>
            <person name="Yang X."/>
            <person name="Yeager S."/>
            <person name="Yee E."/>
            <person name="Young G."/>
            <person name="Zainoun J."/>
            <person name="Zembeck L."/>
            <person name="Zimmer A."/>
            <person name="Zody M."/>
            <person name="Lander E."/>
        </authorList>
    </citation>
    <scope>NUCLEOTIDE SEQUENCE [LARGE SCALE GENOMIC DNA]</scope>
</reference>
<organism evidence="1 2">
    <name type="scientific">Ciona savignyi</name>
    <name type="common">Pacific transparent sea squirt</name>
    <dbReference type="NCBI Taxonomy" id="51511"/>
    <lineage>
        <taxon>Eukaryota</taxon>
        <taxon>Metazoa</taxon>
        <taxon>Chordata</taxon>
        <taxon>Tunicata</taxon>
        <taxon>Ascidiacea</taxon>
        <taxon>Phlebobranchia</taxon>
        <taxon>Cionidae</taxon>
        <taxon>Ciona</taxon>
    </lineage>
</organism>
<accession>H2YHF2</accession>
<dbReference type="Proteomes" id="UP000007875">
    <property type="component" value="Unassembled WGS sequence"/>
</dbReference>
<reference evidence="1" key="2">
    <citation type="submission" date="2025-08" db="UniProtKB">
        <authorList>
            <consortium name="Ensembl"/>
        </authorList>
    </citation>
    <scope>IDENTIFICATION</scope>
</reference>